<protein>
    <submittedName>
        <fullName evidence="1">Uncharacterized protein</fullName>
    </submittedName>
</protein>
<proteinExistence type="predicted"/>
<organism evidence="1 2">
    <name type="scientific">Stenotrophomonas beteli</name>
    <dbReference type="NCBI Taxonomy" id="3384461"/>
    <lineage>
        <taxon>Bacteria</taxon>
        <taxon>Pseudomonadati</taxon>
        <taxon>Pseudomonadota</taxon>
        <taxon>Gammaproteobacteria</taxon>
        <taxon>Lysobacterales</taxon>
        <taxon>Lysobacteraceae</taxon>
        <taxon>Stenotrophomonas</taxon>
        <taxon>Stenotrophomonas maltophilia group</taxon>
    </lineage>
</organism>
<dbReference type="EMBL" id="LLXV01000057">
    <property type="protein sequence ID" value="KRG48445.1"/>
    <property type="molecule type" value="Genomic_DNA"/>
</dbReference>
<evidence type="ECO:0000313" key="2">
    <source>
        <dbReference type="Proteomes" id="UP000051757"/>
    </source>
</evidence>
<evidence type="ECO:0000313" key="1">
    <source>
        <dbReference type="EMBL" id="KRG48445.1"/>
    </source>
</evidence>
<comment type="caution">
    <text evidence="1">The sequence shown here is derived from an EMBL/GenBank/DDBJ whole genome shotgun (WGS) entry which is preliminary data.</text>
</comment>
<reference evidence="1 2" key="1">
    <citation type="journal article" date="2016" name="Front. Microbiol.">
        <title>Genome Sequence of Type Strains of Genus Stenotrophomonas.</title>
        <authorList>
            <person name="Patil P.P."/>
            <person name="Midha S."/>
            <person name="Kumar S."/>
            <person name="Patil P.B."/>
        </authorList>
    </citation>
    <scope>NUCLEOTIDE SEQUENCE [LARGE SCALE GENOMIC DNA]</scope>
    <source>
        <strain evidence="1 2">LMG 978</strain>
    </source>
</reference>
<sequence>MFLGSGTVRTRLSVVLVLGLSCSGCASLLPGSHKISAFYVSDANSDVTACERSDHREISLACHRIVDGDHVVVALREYTATKIENERYRKLTLILPPNLAEGDVFSLTAGDIRAFYSTGLSLRPGSTGCYGKAVSGGVEILRKSNDLMQLRINARFDLDSPAGWKDHCRMRELSYELNAIRRPLGQLGAWEGVPASGDSFISEGSPGGGLP</sequence>
<dbReference type="Proteomes" id="UP000051757">
    <property type="component" value="Unassembled WGS sequence"/>
</dbReference>
<accession>A0A0R0ATP6</accession>
<name>A0A0R0ATP6_9GAMM</name>
<dbReference type="AlphaFoldDB" id="A0A0R0ATP6"/>
<gene>
    <name evidence="1" type="ORF">ARC23_16545</name>
</gene>
<keyword evidence="2" id="KW-1185">Reference proteome</keyword>